<dbReference type="SUPFAM" id="SSF52922">
    <property type="entry name" value="TK C-terminal domain-like"/>
    <property type="match status" value="1"/>
</dbReference>
<evidence type="ECO:0000259" key="3">
    <source>
        <dbReference type="Pfam" id="PF17147"/>
    </source>
</evidence>
<dbReference type="Gene3D" id="3.40.50.970">
    <property type="match status" value="1"/>
</dbReference>
<dbReference type="InterPro" id="IPR002880">
    <property type="entry name" value="Pyrv_Fd/Flavodoxin_OxRdtase_N"/>
</dbReference>
<dbReference type="InterPro" id="IPR033412">
    <property type="entry name" value="PFOR_II"/>
</dbReference>
<organism evidence="4 5">
    <name type="scientific">Desulfobulbus oligotrophicus</name>
    <dbReference type="NCBI Taxonomy" id="1909699"/>
    <lineage>
        <taxon>Bacteria</taxon>
        <taxon>Pseudomonadati</taxon>
        <taxon>Thermodesulfobacteriota</taxon>
        <taxon>Desulfobulbia</taxon>
        <taxon>Desulfobulbales</taxon>
        <taxon>Desulfobulbaceae</taxon>
        <taxon>Desulfobulbus</taxon>
    </lineage>
</organism>
<evidence type="ECO:0000313" key="4">
    <source>
        <dbReference type="EMBL" id="QQG65968.1"/>
    </source>
</evidence>
<dbReference type="CDD" id="cd07034">
    <property type="entry name" value="TPP_PYR_PFOR_IOR-alpha_like"/>
    <property type="match status" value="1"/>
</dbReference>
<dbReference type="InterPro" id="IPR052368">
    <property type="entry name" value="2-oxoacid_oxidoreductase"/>
</dbReference>
<dbReference type="EMBL" id="CP054140">
    <property type="protein sequence ID" value="QQG65968.1"/>
    <property type="molecule type" value="Genomic_DNA"/>
</dbReference>
<protein>
    <submittedName>
        <fullName evidence="4">2-oxoacid:acceptor oxidoreductase subunit alpha</fullName>
    </submittedName>
</protein>
<dbReference type="Pfam" id="PF17147">
    <property type="entry name" value="PFOR_II"/>
    <property type="match status" value="1"/>
</dbReference>
<dbReference type="PANTHER" id="PTHR43088">
    <property type="entry name" value="SUBUNIT OF PYRUVATE:FLAVODOXIN OXIDOREDUCTASE-RELATED"/>
    <property type="match status" value="1"/>
</dbReference>
<dbReference type="Proteomes" id="UP000596092">
    <property type="component" value="Chromosome"/>
</dbReference>
<dbReference type="GO" id="GO:0016491">
    <property type="term" value="F:oxidoreductase activity"/>
    <property type="evidence" value="ECO:0007669"/>
    <property type="project" value="UniProtKB-KW"/>
</dbReference>
<proteinExistence type="predicted"/>
<dbReference type="PANTHER" id="PTHR43088:SF1">
    <property type="entry name" value="SUBUNIT OF PYRUVATE:FLAVODOXIN OXIDOREDUCTASE"/>
    <property type="match status" value="1"/>
</dbReference>
<sequence length="381" mass="41553">MKSTVLTGEHYMTGDEACAEGAIAAGCRFFGAYPITPATEIAECMAVRLPDVGGTFIQMEDEIAAIASILGAAWTGVKAMTATSGPGFSLMMENLGLAVCTETPCVLVNVQRTGPSTGLPTMTGQADMMQARWGSHGDYELIALAPSSPQDCFYHTIRAFNLSEKYRVPVLVMADEIVGHMSEKVIIPEADKIKLVDRPRPRGRKDRFKLYAPGPNGVAPMPAIGDGYNIHVTGLTHDERGYPSMTVETQEEMMTRIKNKIRHNLDDIITTEEYRMEDADIVLVSYGISVRTALAAVDRAREMGYRAGLLQLVSVWPFPEALIREIATRVRGFITVEINLGQVHYEVERCAGGQAKALLVGSAGGKIIHPDKVLECIQKEF</sequence>
<dbReference type="InterPro" id="IPR009014">
    <property type="entry name" value="Transketo_C/PFOR_II"/>
</dbReference>
<keyword evidence="5" id="KW-1185">Reference proteome</keyword>
<dbReference type="AlphaFoldDB" id="A0A7T5VDN4"/>
<evidence type="ECO:0000259" key="2">
    <source>
        <dbReference type="Pfam" id="PF01855"/>
    </source>
</evidence>
<dbReference type="RefSeq" id="WP_199261643.1">
    <property type="nucleotide sequence ID" value="NZ_CP054140.1"/>
</dbReference>
<name>A0A7T5VDN4_9BACT</name>
<accession>A0A7T5VDN4</accession>
<dbReference type="NCBIfam" id="NF006412">
    <property type="entry name" value="PRK08659.1"/>
    <property type="match status" value="1"/>
</dbReference>
<evidence type="ECO:0000256" key="1">
    <source>
        <dbReference type="ARBA" id="ARBA00023002"/>
    </source>
</evidence>
<feature type="domain" description="Pyruvate flavodoxin/ferredoxin oxidoreductase pyrimidine binding" evidence="2">
    <location>
        <begin position="20"/>
        <end position="254"/>
    </location>
</feature>
<dbReference type="SUPFAM" id="SSF52518">
    <property type="entry name" value="Thiamin diphosphate-binding fold (THDP-binding)"/>
    <property type="match status" value="1"/>
</dbReference>
<dbReference type="InterPro" id="IPR029061">
    <property type="entry name" value="THDP-binding"/>
</dbReference>
<feature type="domain" description="Pyruvate:ferredoxin oxidoreductase core" evidence="3">
    <location>
        <begin position="279"/>
        <end position="373"/>
    </location>
</feature>
<dbReference type="FunFam" id="3.40.50.970:FF:000022">
    <property type="entry name" value="2-oxoglutarate ferredoxin oxidoreductase alpha subunit"/>
    <property type="match status" value="1"/>
</dbReference>
<dbReference type="Gene3D" id="3.40.50.920">
    <property type="match status" value="1"/>
</dbReference>
<keyword evidence="1" id="KW-0560">Oxidoreductase</keyword>
<dbReference type="KEGG" id="dog:HP555_08855"/>
<dbReference type="Pfam" id="PF01855">
    <property type="entry name" value="POR_N"/>
    <property type="match status" value="1"/>
</dbReference>
<reference evidence="4 5" key="1">
    <citation type="submission" date="2020-05" db="EMBL/GenBank/DDBJ databases">
        <title>Complete genome of Desulfobulbus oligotrophicus.</title>
        <authorList>
            <person name="Podar M."/>
        </authorList>
    </citation>
    <scope>NUCLEOTIDE SEQUENCE [LARGE SCALE GENOMIC DNA]</scope>
    <source>
        <strain evidence="4 5">Prop6</strain>
    </source>
</reference>
<gene>
    <name evidence="4" type="ORF">HP555_08855</name>
</gene>
<evidence type="ECO:0000313" key="5">
    <source>
        <dbReference type="Proteomes" id="UP000596092"/>
    </source>
</evidence>